<dbReference type="OrthoDB" id="9796740at2"/>
<evidence type="ECO:0000313" key="2">
    <source>
        <dbReference type="EMBL" id="SME87827.1"/>
    </source>
</evidence>
<name>A0A1Y6B6E4_9BACT</name>
<accession>A0A1Y6B6E4</accession>
<reference evidence="3" key="1">
    <citation type="submission" date="2017-04" db="EMBL/GenBank/DDBJ databases">
        <authorList>
            <person name="Varghese N."/>
            <person name="Submissions S."/>
        </authorList>
    </citation>
    <scope>NUCLEOTIDE SEQUENCE [LARGE SCALE GENOMIC DNA]</scope>
    <source>
        <strain evidence="3">RKEM611</strain>
    </source>
</reference>
<keyword evidence="3" id="KW-1185">Reference proteome</keyword>
<sequence length="134" mass="14869">MDASFITNRLSLAQGESQLVAQKQALSTENQKDQGEIKRLSEQFESIFLGIVLKSMRKSVPNSGFIKKGNGEEIFRSMLDTEYAKSLASQRTTGLAESIENHLLGLMRQTTGQFEVTNKNMGLQHYQSGGGKPR</sequence>
<dbReference type="InterPro" id="IPR019301">
    <property type="entry name" value="Flagellar_prot_FlgJ_N"/>
</dbReference>
<proteinExistence type="predicted"/>
<dbReference type="STRING" id="1513793.SAMN06296036_10136"/>
<feature type="domain" description="Flagellar protein FlgJ N-terminal" evidence="1">
    <location>
        <begin position="54"/>
        <end position="100"/>
    </location>
</feature>
<evidence type="ECO:0000313" key="3">
    <source>
        <dbReference type="Proteomes" id="UP000192907"/>
    </source>
</evidence>
<dbReference type="Pfam" id="PF10135">
    <property type="entry name" value="Rod-binding"/>
    <property type="match status" value="1"/>
</dbReference>
<dbReference type="RefSeq" id="WP_132314820.1">
    <property type="nucleotide sequence ID" value="NZ_FWZT01000001.1"/>
</dbReference>
<dbReference type="AlphaFoldDB" id="A0A1Y6B6E4"/>
<protein>
    <submittedName>
        <fullName evidence="2">Rod binding protein</fullName>
    </submittedName>
</protein>
<organism evidence="2 3">
    <name type="scientific">Pseudobacteriovorax antillogorgiicola</name>
    <dbReference type="NCBI Taxonomy" id="1513793"/>
    <lineage>
        <taxon>Bacteria</taxon>
        <taxon>Pseudomonadati</taxon>
        <taxon>Bdellovibrionota</taxon>
        <taxon>Oligoflexia</taxon>
        <taxon>Oligoflexales</taxon>
        <taxon>Pseudobacteriovoracaceae</taxon>
        <taxon>Pseudobacteriovorax</taxon>
    </lineage>
</organism>
<evidence type="ECO:0000259" key="1">
    <source>
        <dbReference type="Pfam" id="PF10135"/>
    </source>
</evidence>
<dbReference type="EMBL" id="FWZT01000001">
    <property type="protein sequence ID" value="SME87827.1"/>
    <property type="molecule type" value="Genomic_DNA"/>
</dbReference>
<dbReference type="Proteomes" id="UP000192907">
    <property type="component" value="Unassembled WGS sequence"/>
</dbReference>
<gene>
    <name evidence="2" type="ORF">SAMN06296036_10136</name>
</gene>